<evidence type="ECO:0000313" key="8">
    <source>
        <dbReference type="EMBL" id="PPQ97390.1"/>
    </source>
</evidence>
<keyword evidence="9" id="KW-1185">Reference proteome</keyword>
<organism evidence="8 9">
    <name type="scientific">Gymnopilus dilepis</name>
    <dbReference type="NCBI Taxonomy" id="231916"/>
    <lineage>
        <taxon>Eukaryota</taxon>
        <taxon>Fungi</taxon>
        <taxon>Dikarya</taxon>
        <taxon>Basidiomycota</taxon>
        <taxon>Agaricomycotina</taxon>
        <taxon>Agaricomycetes</taxon>
        <taxon>Agaricomycetidae</taxon>
        <taxon>Agaricales</taxon>
        <taxon>Agaricineae</taxon>
        <taxon>Hymenogastraceae</taxon>
        <taxon>Gymnopilus</taxon>
    </lineage>
</organism>
<evidence type="ECO:0000259" key="7">
    <source>
        <dbReference type="Pfam" id="PF01764"/>
    </source>
</evidence>
<dbReference type="InterPro" id="IPR029058">
    <property type="entry name" value="AB_hydrolase_fold"/>
</dbReference>
<feature type="compositionally biased region" description="Low complexity" evidence="5">
    <location>
        <begin position="293"/>
        <end position="305"/>
    </location>
</feature>
<keyword evidence="1" id="KW-1015">Disulfide bond</keyword>
<dbReference type="Proteomes" id="UP000284706">
    <property type="component" value="Unassembled WGS sequence"/>
</dbReference>
<feature type="region of interest" description="Disordered" evidence="5">
    <location>
        <begin position="293"/>
        <end position="331"/>
    </location>
</feature>
<sequence>MVFTSLLATCIALAVRAVVASPVNLQDRSVTTLSASDLASLAPFTQFARAAYCPTSSLQNWSYACKANSDFQPTLVGGDGNAVQIYFVGFSPSQNSIIVAHEGTDPTQFLSDLTDVDIAMESLDPKLFPGVSSSVQAHEGFVEEHALTATTILNEVKRLISVKKTNKVTIVGHSLGGALSELDALFLTLNLPSSTSISAVTYGTPRVGNPAFAQLIDQKVPNFKRINNEQGDDDATDSQCTIESVPNVFEGNIIDHDKIRNDFMTRMEPEDADGAQNNKSHFMVDITRIEASDSVQSHLSTSTSSKRPIRIPTTNPPDTTSPNSSADPTAVPSTNFSLLASSIRYLISPASPILPTTARVPAHLDRSWTRTIAKWVFIIYCSVSCIAACFRIYGSLPAPADRVIVARGRSRAIGSSPGNIDTIARYLTRQVAPATLEPFVISNATQASPNLTICAWLQESELSLLDDWLHSSSVSLSLLVTTTAPIASARHRKLLVTLRNRFAMSSIPPISIHLLHIKEADIKMPNLYLNLARVFSTSTWALLAPGGLPREAQNLTTKNSPINLEAKTGTYVLSSGSHAYPFPDLSPLLLRKDNNFWCTERFLAGGSRSQDWNECLWQVHLEMTGKVAVANAFGNFGEQTVENKQDRQDVGLFIQVAYSETDESKGYD</sequence>
<dbReference type="InterPro" id="IPR051218">
    <property type="entry name" value="Sec_MonoDiacylglyc_Lipase"/>
</dbReference>
<accession>A0A409Y321</accession>
<evidence type="ECO:0000256" key="1">
    <source>
        <dbReference type="ARBA" id="ARBA00023157"/>
    </source>
</evidence>
<evidence type="ECO:0000313" key="9">
    <source>
        <dbReference type="Proteomes" id="UP000284706"/>
    </source>
</evidence>
<evidence type="ECO:0000256" key="5">
    <source>
        <dbReference type="SAM" id="MobiDB-lite"/>
    </source>
</evidence>
<dbReference type="PANTHER" id="PTHR45856">
    <property type="entry name" value="ALPHA/BETA-HYDROLASES SUPERFAMILY PROTEIN"/>
    <property type="match status" value="1"/>
</dbReference>
<reference evidence="8 9" key="1">
    <citation type="journal article" date="2018" name="Evol. Lett.">
        <title>Horizontal gene cluster transfer increased hallucinogenic mushroom diversity.</title>
        <authorList>
            <person name="Reynolds H.T."/>
            <person name="Vijayakumar V."/>
            <person name="Gluck-Thaler E."/>
            <person name="Korotkin H.B."/>
            <person name="Matheny P.B."/>
            <person name="Slot J.C."/>
        </authorList>
    </citation>
    <scope>NUCLEOTIDE SEQUENCE [LARGE SCALE GENOMIC DNA]</scope>
    <source>
        <strain evidence="8 9">SRW20</strain>
    </source>
</reference>
<gene>
    <name evidence="8" type="ORF">CVT26_006624</name>
</gene>
<dbReference type="InParanoid" id="A0A409Y321"/>
<evidence type="ECO:0000256" key="6">
    <source>
        <dbReference type="SAM" id="SignalP"/>
    </source>
</evidence>
<protein>
    <recommendedName>
        <fullName evidence="7">Fungal lipase-type domain-containing protein</fullName>
    </recommendedName>
</protein>
<name>A0A409Y321_9AGAR</name>
<dbReference type="STRING" id="231916.A0A409Y321"/>
<dbReference type="Pfam" id="PF01764">
    <property type="entry name" value="Lipase_3"/>
    <property type="match status" value="1"/>
</dbReference>
<comment type="catalytic activity">
    <reaction evidence="4">
        <text>a monoacylglycerol + H2O = glycerol + a fatty acid + H(+)</text>
        <dbReference type="Rhea" id="RHEA:15245"/>
        <dbReference type="ChEBI" id="CHEBI:15377"/>
        <dbReference type="ChEBI" id="CHEBI:15378"/>
        <dbReference type="ChEBI" id="CHEBI:17408"/>
        <dbReference type="ChEBI" id="CHEBI:17754"/>
        <dbReference type="ChEBI" id="CHEBI:28868"/>
    </reaction>
</comment>
<dbReference type="AlphaFoldDB" id="A0A409Y321"/>
<dbReference type="SUPFAM" id="SSF53474">
    <property type="entry name" value="alpha/beta-Hydrolases"/>
    <property type="match status" value="1"/>
</dbReference>
<dbReference type="OrthoDB" id="426718at2759"/>
<dbReference type="GO" id="GO:0006629">
    <property type="term" value="P:lipid metabolic process"/>
    <property type="evidence" value="ECO:0007669"/>
    <property type="project" value="InterPro"/>
</dbReference>
<dbReference type="PANTHER" id="PTHR45856:SF24">
    <property type="entry name" value="FUNGAL LIPASE-LIKE DOMAIN-CONTAINING PROTEIN"/>
    <property type="match status" value="1"/>
</dbReference>
<evidence type="ECO:0000256" key="2">
    <source>
        <dbReference type="ARBA" id="ARBA00043996"/>
    </source>
</evidence>
<evidence type="ECO:0000256" key="4">
    <source>
        <dbReference type="ARBA" id="ARBA00048461"/>
    </source>
</evidence>
<feature type="signal peptide" evidence="6">
    <location>
        <begin position="1"/>
        <end position="20"/>
    </location>
</feature>
<dbReference type="InterPro" id="IPR002921">
    <property type="entry name" value="Fungal_lipase-type"/>
</dbReference>
<comment type="caution">
    <text evidence="8">The sequence shown here is derived from an EMBL/GenBank/DDBJ whole genome shotgun (WGS) entry which is preliminary data.</text>
</comment>
<feature type="compositionally biased region" description="Low complexity" evidence="5">
    <location>
        <begin position="312"/>
        <end position="330"/>
    </location>
</feature>
<keyword evidence="6" id="KW-0732">Signal</keyword>
<comment type="similarity">
    <text evidence="2">Belongs to the AB hydrolase superfamily. Lipase family. Class 3 subfamily.</text>
</comment>
<feature type="domain" description="Fungal lipase-type" evidence="7">
    <location>
        <begin position="100"/>
        <end position="229"/>
    </location>
</feature>
<comment type="catalytic activity">
    <reaction evidence="3">
        <text>a diacylglycerol + H2O = a monoacylglycerol + a fatty acid + H(+)</text>
        <dbReference type="Rhea" id="RHEA:32731"/>
        <dbReference type="ChEBI" id="CHEBI:15377"/>
        <dbReference type="ChEBI" id="CHEBI:15378"/>
        <dbReference type="ChEBI" id="CHEBI:17408"/>
        <dbReference type="ChEBI" id="CHEBI:18035"/>
        <dbReference type="ChEBI" id="CHEBI:28868"/>
    </reaction>
</comment>
<dbReference type="EMBL" id="NHYE01001260">
    <property type="protein sequence ID" value="PPQ97390.1"/>
    <property type="molecule type" value="Genomic_DNA"/>
</dbReference>
<proteinExistence type="inferred from homology"/>
<feature type="chain" id="PRO_5019403258" description="Fungal lipase-type domain-containing protein" evidence="6">
    <location>
        <begin position="21"/>
        <end position="668"/>
    </location>
</feature>
<evidence type="ECO:0000256" key="3">
    <source>
        <dbReference type="ARBA" id="ARBA00047591"/>
    </source>
</evidence>
<dbReference type="CDD" id="cd00519">
    <property type="entry name" value="Lipase_3"/>
    <property type="match status" value="1"/>
</dbReference>
<dbReference type="Gene3D" id="3.40.50.1820">
    <property type="entry name" value="alpha/beta hydrolase"/>
    <property type="match status" value="1"/>
</dbReference>